<dbReference type="Gene3D" id="3.40.50.1820">
    <property type="entry name" value="alpha/beta hydrolase"/>
    <property type="match status" value="1"/>
</dbReference>
<dbReference type="SUPFAM" id="SSF53474">
    <property type="entry name" value="alpha/beta-Hydrolases"/>
    <property type="match status" value="1"/>
</dbReference>
<dbReference type="PANTHER" id="PTHR43798">
    <property type="entry name" value="MONOACYLGLYCEROL LIPASE"/>
    <property type="match status" value="1"/>
</dbReference>
<proteinExistence type="predicted"/>
<name>A0ABQ1YIS6_9BACL</name>
<comment type="caution">
    <text evidence="2">The sequence shown here is derived from an EMBL/GenBank/DDBJ whole genome shotgun (WGS) entry which is preliminary data.</text>
</comment>
<dbReference type="InterPro" id="IPR029058">
    <property type="entry name" value="AB_hydrolase_fold"/>
</dbReference>
<dbReference type="Proteomes" id="UP000659344">
    <property type="component" value="Unassembled WGS sequence"/>
</dbReference>
<reference evidence="3" key="1">
    <citation type="journal article" date="2019" name="Int. J. Syst. Evol. Microbiol.">
        <title>The Global Catalogue of Microorganisms (GCM) 10K type strain sequencing project: providing services to taxonomists for standard genome sequencing and annotation.</title>
        <authorList>
            <consortium name="The Broad Institute Genomics Platform"/>
            <consortium name="The Broad Institute Genome Sequencing Center for Infectious Disease"/>
            <person name="Wu L."/>
            <person name="Ma J."/>
        </authorList>
    </citation>
    <scope>NUCLEOTIDE SEQUENCE [LARGE SCALE GENOMIC DNA]</scope>
    <source>
        <strain evidence="3">CGMCC 1.12769</strain>
    </source>
</reference>
<evidence type="ECO:0000313" key="3">
    <source>
        <dbReference type="Proteomes" id="UP000659344"/>
    </source>
</evidence>
<keyword evidence="3" id="KW-1185">Reference proteome</keyword>
<dbReference type="InterPro" id="IPR000073">
    <property type="entry name" value="AB_hydrolase_1"/>
</dbReference>
<dbReference type="InterPro" id="IPR050266">
    <property type="entry name" value="AB_hydrolase_sf"/>
</dbReference>
<evidence type="ECO:0000313" key="2">
    <source>
        <dbReference type="EMBL" id="GGH27036.1"/>
    </source>
</evidence>
<accession>A0ABQ1YIS6</accession>
<dbReference type="Pfam" id="PF12697">
    <property type="entry name" value="Abhydrolase_6"/>
    <property type="match status" value="1"/>
</dbReference>
<feature type="domain" description="AB hydrolase-1" evidence="1">
    <location>
        <begin position="67"/>
        <end position="288"/>
    </location>
</feature>
<dbReference type="RefSeq" id="WP_188539763.1">
    <property type="nucleotide sequence ID" value="NZ_BMFT01000001.1"/>
</dbReference>
<dbReference type="EMBL" id="BMFT01000001">
    <property type="protein sequence ID" value="GGH27036.1"/>
    <property type="molecule type" value="Genomic_DNA"/>
</dbReference>
<protein>
    <submittedName>
        <fullName evidence="2">Carboxylesterase nap</fullName>
    </submittedName>
</protein>
<organism evidence="2 3">
    <name type="scientific">Paenibacillus segetis</name>
    <dbReference type="NCBI Taxonomy" id="1325360"/>
    <lineage>
        <taxon>Bacteria</taxon>
        <taxon>Bacillati</taxon>
        <taxon>Bacillota</taxon>
        <taxon>Bacilli</taxon>
        <taxon>Bacillales</taxon>
        <taxon>Paenibacillaceae</taxon>
        <taxon>Paenibacillus</taxon>
    </lineage>
</organism>
<sequence>MERKEIHTGVTSSNPIHFTTVQKEMNYNLKYEQSLALWSVPYKTWYEPTRFGQTHIISCGPDDGEPLILLHAMGFSSTVWFPNIEVLAQRYKVYAIDFIGDLNRSAPSILPANRDECGEWLDEVLDRLEVTDCIIGGISYGGYLAINYAIYATHRIQRLFLLSPAASFVPLHKQFIYRIIVMNAIPMKWSVHHFIKWLSKHKLNKTLIDQFHAAFRYGSLSLRVPPGVYSDDELKRLDMPILLLLGDQEVISDANLAYTRATQLCKNIYAEIIPGAGHLLNLEKPEYVNMKINEFL</sequence>
<gene>
    <name evidence="2" type="primary">nap</name>
    <name evidence="2" type="ORF">GCM10008013_28240</name>
</gene>
<evidence type="ECO:0000259" key="1">
    <source>
        <dbReference type="Pfam" id="PF12697"/>
    </source>
</evidence>